<feature type="compositionally biased region" description="Basic and acidic residues" evidence="1">
    <location>
        <begin position="106"/>
        <end position="132"/>
    </location>
</feature>
<reference evidence="4" key="1">
    <citation type="journal article" date="2018" name="DNA Res.">
        <title>Multi-tissue transcriptomes of caecilian amphibians highlight incomplete knowledge of vertebrate gene families.</title>
        <authorList>
            <person name="Torres-Sanchez M."/>
            <person name="Creevey C.J."/>
            <person name="Kornobis E."/>
            <person name="Gower D.J."/>
            <person name="Wilkinson M."/>
            <person name="San Mauro D."/>
        </authorList>
    </citation>
    <scope>NUCLEOTIDE SEQUENCE</scope>
</reference>
<evidence type="ECO:0000256" key="1">
    <source>
        <dbReference type="SAM" id="MobiDB-lite"/>
    </source>
</evidence>
<reference evidence="4" key="2">
    <citation type="submission" date="2025-08" db="UniProtKB">
        <authorList>
            <consortium name="RefSeq"/>
        </authorList>
    </citation>
    <scope>IDENTIFICATION</scope>
</reference>
<feature type="compositionally biased region" description="Basic and acidic residues" evidence="1">
    <location>
        <begin position="232"/>
        <end position="242"/>
    </location>
</feature>
<feature type="compositionally biased region" description="Basic and acidic residues" evidence="1">
    <location>
        <begin position="205"/>
        <end position="215"/>
    </location>
</feature>
<dbReference type="AlphaFoldDB" id="A0A6P7XEH1"/>
<dbReference type="RefSeq" id="XP_030048594.1">
    <property type="nucleotide sequence ID" value="XM_030192734.1"/>
</dbReference>
<sequence>MTRNRRWTRGEVRFLLDAIHCSPGVEILMNSSSHPNKKYWDDICSQLTKWDYPRSIDQSRNKWKTLKKMFYQIKQKPQEAPSFLYYDKIEEIWKKAGKPQFGARRQLPDFTRKEVQRNQERSRSSRTSEEPHTTNLAGFMSREVQRNQKASRSSWSSDEDQPYTTDLQGVPQASTSRQQDSAPPKRQHGETPPKRQQDSAPPKRQHGETPPKRQQDSAPPKRQQDSAPPNRQHGETPPKRQQDSAPPNRQHGETPPKRQHEETPPKRQQDSAPPNRQHGETPPKKQQDSAPPNRQHGETPPKRQHGETPPKRQQREAQSQPQSEELCMKQSKAPQGLQLGPEELLDSYHINLPSQSFSIIEVKEEEQEEEDDEEAENLGMRKKRGLTFSQLVEDLEAVKYRQAKIEAQIQTQNQDLQAQISSSFQVLQAQNQTQFQALQVQNKAQFEALQAQFQAKLTRKRTSSRHNSSQ</sequence>
<feature type="compositionally biased region" description="Basic and acidic residues" evidence="1">
    <location>
        <begin position="277"/>
        <end position="287"/>
    </location>
</feature>
<dbReference type="InterPro" id="IPR044822">
    <property type="entry name" value="Myb_DNA-bind_4"/>
</dbReference>
<dbReference type="Gene3D" id="1.10.10.60">
    <property type="entry name" value="Homeodomain-like"/>
    <property type="match status" value="1"/>
</dbReference>
<gene>
    <name evidence="4" type="primary">LOC115462754</name>
</gene>
<feature type="compositionally biased region" description="Basic and acidic residues" evidence="1">
    <location>
        <begin position="187"/>
        <end position="197"/>
    </location>
</feature>
<dbReference type="GeneID" id="115462754"/>
<dbReference type="Pfam" id="PF13837">
    <property type="entry name" value="Myb_DNA-bind_4"/>
    <property type="match status" value="1"/>
</dbReference>
<organism evidence="3 4">
    <name type="scientific">Microcaecilia unicolor</name>
    <dbReference type="NCBI Taxonomy" id="1415580"/>
    <lineage>
        <taxon>Eukaryota</taxon>
        <taxon>Metazoa</taxon>
        <taxon>Chordata</taxon>
        <taxon>Craniata</taxon>
        <taxon>Vertebrata</taxon>
        <taxon>Euteleostomi</taxon>
        <taxon>Amphibia</taxon>
        <taxon>Gymnophiona</taxon>
        <taxon>Siphonopidae</taxon>
        <taxon>Microcaecilia</taxon>
    </lineage>
</organism>
<feature type="compositionally biased region" description="Polar residues" evidence="1">
    <location>
        <begin position="147"/>
        <end position="181"/>
    </location>
</feature>
<feature type="compositionally biased region" description="Basic and acidic residues" evidence="1">
    <location>
        <begin position="250"/>
        <end position="269"/>
    </location>
</feature>
<proteinExistence type="predicted"/>
<name>A0A6P7XEH1_9AMPH</name>
<feature type="domain" description="Myb/SANT-like DNA-binding" evidence="2">
    <location>
        <begin position="5"/>
        <end position="92"/>
    </location>
</feature>
<dbReference type="InParanoid" id="A0A6P7XEH1"/>
<accession>A0A6P7XEH1</accession>
<evidence type="ECO:0000259" key="2">
    <source>
        <dbReference type="Pfam" id="PF13837"/>
    </source>
</evidence>
<protein>
    <submittedName>
        <fullName evidence="4">Serine/arginine repetitive matrix protein 1-like</fullName>
    </submittedName>
</protein>
<evidence type="ECO:0000313" key="4">
    <source>
        <dbReference type="RefSeq" id="XP_030048594.1"/>
    </source>
</evidence>
<feature type="region of interest" description="Disordered" evidence="1">
    <location>
        <begin position="103"/>
        <end position="344"/>
    </location>
</feature>
<evidence type="ECO:0000313" key="3">
    <source>
        <dbReference type="Proteomes" id="UP000515156"/>
    </source>
</evidence>
<feature type="compositionally biased region" description="Basic and acidic residues" evidence="1">
    <location>
        <begin position="295"/>
        <end position="315"/>
    </location>
</feature>
<dbReference type="KEGG" id="muo:115462754"/>
<keyword evidence="3" id="KW-1185">Reference proteome</keyword>
<dbReference type="Proteomes" id="UP000515156">
    <property type="component" value="Chromosome 2"/>
</dbReference>